<dbReference type="OrthoDB" id="9800163at2"/>
<evidence type="ECO:0000259" key="11">
    <source>
        <dbReference type="Pfam" id="PF02558"/>
    </source>
</evidence>
<dbReference type="InterPro" id="IPR036291">
    <property type="entry name" value="NAD(P)-bd_dom_sf"/>
</dbReference>
<dbReference type="FunFam" id="1.10.1040.10:FF:000017">
    <property type="entry name" value="2-dehydropantoate 2-reductase"/>
    <property type="match status" value="1"/>
</dbReference>
<dbReference type="Gene3D" id="1.10.1040.10">
    <property type="entry name" value="N-(1-d-carboxylethyl)-l-norvaline Dehydrogenase, domain 2"/>
    <property type="match status" value="1"/>
</dbReference>
<evidence type="ECO:0000259" key="12">
    <source>
        <dbReference type="Pfam" id="PF08546"/>
    </source>
</evidence>
<dbReference type="Proteomes" id="UP000295418">
    <property type="component" value="Unassembled WGS sequence"/>
</dbReference>
<comment type="caution">
    <text evidence="13">The sequence shown here is derived from an EMBL/GenBank/DDBJ whole genome shotgun (WGS) entry which is preliminary data.</text>
</comment>
<dbReference type="NCBIfam" id="TIGR00745">
    <property type="entry name" value="apbA_panE"/>
    <property type="match status" value="1"/>
</dbReference>
<evidence type="ECO:0000256" key="3">
    <source>
        <dbReference type="ARBA" id="ARBA00007870"/>
    </source>
</evidence>
<gene>
    <name evidence="13" type="ORF">E0485_16805</name>
</gene>
<evidence type="ECO:0000256" key="7">
    <source>
        <dbReference type="ARBA" id="ARBA00022857"/>
    </source>
</evidence>
<comment type="similarity">
    <text evidence="3">Belongs to the ketopantoate reductase family.</text>
</comment>
<dbReference type="GO" id="GO:0005737">
    <property type="term" value="C:cytoplasm"/>
    <property type="evidence" value="ECO:0007669"/>
    <property type="project" value="TreeGrafter"/>
</dbReference>
<evidence type="ECO:0000256" key="5">
    <source>
        <dbReference type="ARBA" id="ARBA00019465"/>
    </source>
</evidence>
<feature type="domain" description="Ketopantoate reductase N-terminal" evidence="11">
    <location>
        <begin position="46"/>
        <end position="204"/>
    </location>
</feature>
<evidence type="ECO:0000313" key="14">
    <source>
        <dbReference type="Proteomes" id="UP000295418"/>
    </source>
</evidence>
<evidence type="ECO:0000256" key="8">
    <source>
        <dbReference type="ARBA" id="ARBA00023002"/>
    </source>
</evidence>
<evidence type="ECO:0000256" key="1">
    <source>
        <dbReference type="ARBA" id="ARBA00002919"/>
    </source>
</evidence>
<feature type="domain" description="Ketopantoate reductase C-terminal" evidence="12">
    <location>
        <begin position="233"/>
        <end position="354"/>
    </location>
</feature>
<dbReference type="GO" id="GO:0008677">
    <property type="term" value="F:2-dehydropantoate 2-reductase activity"/>
    <property type="evidence" value="ECO:0007669"/>
    <property type="project" value="UniProtKB-EC"/>
</dbReference>
<dbReference type="InterPro" id="IPR013332">
    <property type="entry name" value="KPR_N"/>
</dbReference>
<dbReference type="PANTHER" id="PTHR43765:SF2">
    <property type="entry name" value="2-DEHYDROPANTOATE 2-REDUCTASE"/>
    <property type="match status" value="1"/>
</dbReference>
<name>A0A4R4E731_9BACL</name>
<dbReference type="PANTHER" id="PTHR43765">
    <property type="entry name" value="2-DEHYDROPANTOATE 2-REDUCTASE-RELATED"/>
    <property type="match status" value="1"/>
</dbReference>
<dbReference type="SUPFAM" id="SSF48179">
    <property type="entry name" value="6-phosphogluconate dehydrogenase C-terminal domain-like"/>
    <property type="match status" value="1"/>
</dbReference>
<dbReference type="InterPro" id="IPR008927">
    <property type="entry name" value="6-PGluconate_DH-like_C_sf"/>
</dbReference>
<accession>A0A4R4E731</accession>
<dbReference type="InterPro" id="IPR003710">
    <property type="entry name" value="ApbA"/>
</dbReference>
<protein>
    <recommendedName>
        <fullName evidence="5">2-dehydropantoate 2-reductase</fullName>
        <ecNumber evidence="4">1.1.1.169</ecNumber>
    </recommendedName>
    <alternativeName>
        <fullName evidence="9">Ketopantoate reductase</fullName>
    </alternativeName>
</protein>
<dbReference type="SUPFAM" id="SSF51735">
    <property type="entry name" value="NAD(P)-binding Rossmann-fold domains"/>
    <property type="match status" value="1"/>
</dbReference>
<evidence type="ECO:0000256" key="2">
    <source>
        <dbReference type="ARBA" id="ARBA00004994"/>
    </source>
</evidence>
<organism evidence="13 14">
    <name type="scientific">Paenibacillus albiflavus</name>
    <dbReference type="NCBI Taxonomy" id="2545760"/>
    <lineage>
        <taxon>Bacteria</taxon>
        <taxon>Bacillati</taxon>
        <taxon>Bacillota</taxon>
        <taxon>Bacilli</taxon>
        <taxon>Bacillales</taxon>
        <taxon>Paenibacillaceae</taxon>
        <taxon>Paenibacillus</taxon>
    </lineage>
</organism>
<keyword evidence="8" id="KW-0560">Oxidoreductase</keyword>
<sequence>MISRNSLIVIQQHNKICLCTSTAGRFFVLMVSLNSEQQERREGMNIVVIGAGSLGMLLTAKLASYCKRIELVTRTQAQADALLAEGIQVKDQIDERNLQPNPEFIISSYENPAYDNRLADVPDYVLLTVKQFAIDDSFIRNVAARLGKTSKLICFQNGTGHVERLITQISSDQIYLAITTEGAKRISATTVQHTGHGITYMGPSKPNSAPSEIKDLCNLLKSAGFRAETSNRIITKVWNKLVINSVINPLTAILRVKNGQLIQSEHSIQVMRNLYAEALKVAQAESISLSEDLWEQIVEVCERTAANHSSMLQDVLAGRSTEINWINGALLTIGDKHHLALPVNQTVYHLVKTMDTS</sequence>
<keyword evidence="6" id="KW-0566">Pantothenate biosynthesis</keyword>
<comment type="pathway">
    <text evidence="2">Cofactor biosynthesis; (R)-pantothenate biosynthesis; (R)-pantoate from 3-methyl-2-oxobutanoate: step 2/2.</text>
</comment>
<dbReference type="AlphaFoldDB" id="A0A4R4E731"/>
<evidence type="ECO:0000313" key="13">
    <source>
        <dbReference type="EMBL" id="TCZ75554.1"/>
    </source>
</evidence>
<dbReference type="GO" id="GO:0015940">
    <property type="term" value="P:pantothenate biosynthetic process"/>
    <property type="evidence" value="ECO:0007669"/>
    <property type="project" value="UniProtKB-KW"/>
</dbReference>
<keyword evidence="7" id="KW-0521">NADP</keyword>
<evidence type="ECO:0000256" key="9">
    <source>
        <dbReference type="ARBA" id="ARBA00032024"/>
    </source>
</evidence>
<proteinExistence type="inferred from homology"/>
<reference evidence="13 14" key="1">
    <citation type="submission" date="2019-03" db="EMBL/GenBank/DDBJ databases">
        <authorList>
            <person name="Kim M.K.M."/>
        </authorList>
    </citation>
    <scope>NUCLEOTIDE SEQUENCE [LARGE SCALE GENOMIC DNA]</scope>
    <source>
        <strain evidence="13 14">18JY21-1</strain>
    </source>
</reference>
<dbReference type="Pfam" id="PF02558">
    <property type="entry name" value="ApbA"/>
    <property type="match status" value="1"/>
</dbReference>
<dbReference type="Gene3D" id="3.40.50.720">
    <property type="entry name" value="NAD(P)-binding Rossmann-like Domain"/>
    <property type="match status" value="1"/>
</dbReference>
<evidence type="ECO:0000256" key="4">
    <source>
        <dbReference type="ARBA" id="ARBA00013014"/>
    </source>
</evidence>
<comment type="catalytic activity">
    <reaction evidence="10">
        <text>(R)-pantoate + NADP(+) = 2-dehydropantoate + NADPH + H(+)</text>
        <dbReference type="Rhea" id="RHEA:16233"/>
        <dbReference type="ChEBI" id="CHEBI:11561"/>
        <dbReference type="ChEBI" id="CHEBI:15378"/>
        <dbReference type="ChEBI" id="CHEBI:15980"/>
        <dbReference type="ChEBI" id="CHEBI:57783"/>
        <dbReference type="ChEBI" id="CHEBI:58349"/>
        <dbReference type="EC" id="1.1.1.169"/>
    </reaction>
</comment>
<evidence type="ECO:0000256" key="6">
    <source>
        <dbReference type="ARBA" id="ARBA00022655"/>
    </source>
</evidence>
<keyword evidence="14" id="KW-1185">Reference proteome</keyword>
<dbReference type="Pfam" id="PF08546">
    <property type="entry name" value="ApbA_C"/>
    <property type="match status" value="1"/>
</dbReference>
<evidence type="ECO:0000256" key="10">
    <source>
        <dbReference type="ARBA" id="ARBA00048793"/>
    </source>
</evidence>
<dbReference type="GO" id="GO:0050661">
    <property type="term" value="F:NADP binding"/>
    <property type="evidence" value="ECO:0007669"/>
    <property type="project" value="TreeGrafter"/>
</dbReference>
<dbReference type="EC" id="1.1.1.169" evidence="4"/>
<dbReference type="InterPro" id="IPR013752">
    <property type="entry name" value="KPA_reductase"/>
</dbReference>
<dbReference type="EMBL" id="SKFG01000018">
    <property type="protein sequence ID" value="TCZ75554.1"/>
    <property type="molecule type" value="Genomic_DNA"/>
</dbReference>
<comment type="function">
    <text evidence="1">Catalyzes the NADPH-dependent reduction of ketopantoate into pantoic acid.</text>
</comment>
<dbReference type="InterPro" id="IPR013328">
    <property type="entry name" value="6PGD_dom2"/>
</dbReference>
<dbReference type="InterPro" id="IPR050838">
    <property type="entry name" value="Ketopantoate_reductase"/>
</dbReference>